<dbReference type="EMBL" id="WVTB01000036">
    <property type="protein sequence ID" value="KAF3806257.1"/>
    <property type="molecule type" value="Genomic_DNA"/>
</dbReference>
<dbReference type="InterPro" id="IPR001138">
    <property type="entry name" value="Zn2Cys6_DnaBD"/>
</dbReference>
<dbReference type="GO" id="GO:0000981">
    <property type="term" value="F:DNA-binding transcription factor activity, RNA polymerase II-specific"/>
    <property type="evidence" value="ECO:0007669"/>
    <property type="project" value="InterPro"/>
</dbReference>
<dbReference type="Pfam" id="PF11951">
    <property type="entry name" value="Fungal_trans_2"/>
    <property type="match status" value="1"/>
</dbReference>
<dbReference type="Proteomes" id="UP000613401">
    <property type="component" value="Unassembled WGS sequence"/>
</dbReference>
<dbReference type="GeneID" id="69013168"/>
<feature type="region of interest" description="Disordered" evidence="3">
    <location>
        <begin position="153"/>
        <end position="173"/>
    </location>
</feature>
<evidence type="ECO:0000313" key="4">
    <source>
        <dbReference type="EMBL" id="KAF3806257.1"/>
    </source>
</evidence>
<dbReference type="RefSeq" id="XP_045265416.1">
    <property type="nucleotide sequence ID" value="XM_045406033.1"/>
</dbReference>
<dbReference type="InterPro" id="IPR021858">
    <property type="entry name" value="Fun_TF"/>
</dbReference>
<reference evidence="4" key="1">
    <citation type="journal article" date="2020" name="Phytopathology">
        <title>Genome sequence and comparative analysis of Colletotrichum gloeosporioides isolated from Liriodendron leaves.</title>
        <authorList>
            <person name="Fu F.F."/>
            <person name="Hao Z."/>
            <person name="Wang P."/>
            <person name="Lu Y."/>
            <person name="Xue L.J."/>
            <person name="Wei G."/>
            <person name="Tian Y."/>
            <person name="Baishi H."/>
            <person name="Xu H."/>
            <person name="Shi J."/>
            <person name="Cheng T."/>
            <person name="Wang G."/>
            <person name="Yi Y."/>
            <person name="Chen J."/>
        </authorList>
    </citation>
    <scope>NUCLEOTIDE SEQUENCE</scope>
    <source>
        <strain evidence="4">Lc1</strain>
    </source>
</reference>
<dbReference type="AlphaFoldDB" id="A0A8H4CM25"/>
<dbReference type="PANTHER" id="PTHR37534">
    <property type="entry name" value="TRANSCRIPTIONAL ACTIVATOR PROTEIN UGA3"/>
    <property type="match status" value="1"/>
</dbReference>
<sequence length="546" mass="60756">MFIIKQFNPAPGGEKNHASRLRMSSRACHRCRTLHKKCELVPCLGTIAALSFIGYNMNADYPGQTCSNCEAGGASCRGGGTSELQIRFSGLSHHVVEATDSDPSSKTRSRTRGDRRRSNRPPLATTDNEGSRDVDAPWQPASEAPLLIEHDASGSNHTLDVDDSSAQASLHPQPLPTHEAKLVKHFFTTLIPWFDYCWPSGPFGSYVKSTLRQDPGILYAVLAVSARYLEAVRSEEWDSNEYERKCLGILIPMLNDRNVAEPQGDGVLVSALLLRLLDEMTDPSDSQLVIRHTVSAPVLLRMRQHNLQPTELSNATMAIVLRQEIFVANMVKRPVELLGEDCGIDGGLGPASDVIWAHRMTAHAARVTNFAYGNEPRTTDLWDHLWGYLDSWDQAKPSSFEPLNEFHSIGQKDRASTFPETYYIHDCAVSGRQYLEICKIILLAHDPRTPSLGLGRASYVRAQEEKIRKSVRNIYGIWMSNEEHVPARVLVGLAIGIAGELFTDPKETRQLCKIVLEAERHVGWPCLKVSPSLQAFWGLRDADIAR</sequence>
<feature type="compositionally biased region" description="Basic residues" evidence="3">
    <location>
        <begin position="107"/>
        <end position="119"/>
    </location>
</feature>
<name>A0A8H4CM25_COLGL</name>
<keyword evidence="5" id="KW-1185">Reference proteome</keyword>
<protein>
    <recommendedName>
        <fullName evidence="6">Zn(2)-C6 fungal-type domain-containing protein</fullName>
    </recommendedName>
</protein>
<evidence type="ECO:0000256" key="1">
    <source>
        <dbReference type="ARBA" id="ARBA00004123"/>
    </source>
</evidence>
<dbReference type="GO" id="GO:0045944">
    <property type="term" value="P:positive regulation of transcription by RNA polymerase II"/>
    <property type="evidence" value="ECO:0007669"/>
    <property type="project" value="TreeGrafter"/>
</dbReference>
<dbReference type="GO" id="GO:0000976">
    <property type="term" value="F:transcription cis-regulatory region binding"/>
    <property type="evidence" value="ECO:0007669"/>
    <property type="project" value="TreeGrafter"/>
</dbReference>
<gene>
    <name evidence="4" type="ORF">GCG54_00006019</name>
</gene>
<reference evidence="4" key="2">
    <citation type="submission" date="2020-03" db="EMBL/GenBank/DDBJ databases">
        <authorList>
            <person name="Fu F.-F."/>
            <person name="Chen J."/>
        </authorList>
    </citation>
    <scope>NUCLEOTIDE SEQUENCE</scope>
    <source>
        <strain evidence="4">Lc1</strain>
    </source>
</reference>
<dbReference type="GO" id="GO:0008270">
    <property type="term" value="F:zinc ion binding"/>
    <property type="evidence" value="ECO:0007669"/>
    <property type="project" value="InterPro"/>
</dbReference>
<evidence type="ECO:0000256" key="2">
    <source>
        <dbReference type="ARBA" id="ARBA00023242"/>
    </source>
</evidence>
<comment type="subcellular location">
    <subcellularLocation>
        <location evidence="1">Nucleus</location>
    </subcellularLocation>
</comment>
<evidence type="ECO:0000313" key="5">
    <source>
        <dbReference type="Proteomes" id="UP000613401"/>
    </source>
</evidence>
<comment type="caution">
    <text evidence="4">The sequence shown here is derived from an EMBL/GenBank/DDBJ whole genome shotgun (WGS) entry which is preliminary data.</text>
</comment>
<organism evidence="4 5">
    <name type="scientific">Colletotrichum gloeosporioides</name>
    <name type="common">Anthracnose fungus</name>
    <name type="synonym">Glomerella cingulata</name>
    <dbReference type="NCBI Taxonomy" id="474922"/>
    <lineage>
        <taxon>Eukaryota</taxon>
        <taxon>Fungi</taxon>
        <taxon>Dikarya</taxon>
        <taxon>Ascomycota</taxon>
        <taxon>Pezizomycotina</taxon>
        <taxon>Sordariomycetes</taxon>
        <taxon>Hypocreomycetidae</taxon>
        <taxon>Glomerellales</taxon>
        <taxon>Glomerellaceae</taxon>
        <taxon>Colletotrichum</taxon>
        <taxon>Colletotrichum gloeosporioides species complex</taxon>
    </lineage>
</organism>
<keyword evidence="2" id="KW-0539">Nucleus</keyword>
<proteinExistence type="predicted"/>
<dbReference type="PANTHER" id="PTHR37534:SF2">
    <property type="entry name" value="N-ACETYLTRANSFERASE DOMAIN-CONTAINING PROTEIN"/>
    <property type="match status" value="1"/>
</dbReference>
<feature type="region of interest" description="Disordered" evidence="3">
    <location>
        <begin position="95"/>
        <end position="138"/>
    </location>
</feature>
<dbReference type="GO" id="GO:0005634">
    <property type="term" value="C:nucleus"/>
    <property type="evidence" value="ECO:0007669"/>
    <property type="project" value="UniProtKB-SubCell"/>
</dbReference>
<feature type="compositionally biased region" description="Polar residues" evidence="3">
    <location>
        <begin position="153"/>
        <end position="170"/>
    </location>
</feature>
<dbReference type="CDD" id="cd00067">
    <property type="entry name" value="GAL4"/>
    <property type="match status" value="1"/>
</dbReference>
<evidence type="ECO:0000256" key="3">
    <source>
        <dbReference type="SAM" id="MobiDB-lite"/>
    </source>
</evidence>
<evidence type="ECO:0008006" key="6">
    <source>
        <dbReference type="Google" id="ProtNLM"/>
    </source>
</evidence>
<accession>A0A8H4CM25</accession>